<name>A0A819WRX0_9BILA</name>
<organism evidence="2 3">
    <name type="scientific">Adineta steineri</name>
    <dbReference type="NCBI Taxonomy" id="433720"/>
    <lineage>
        <taxon>Eukaryota</taxon>
        <taxon>Metazoa</taxon>
        <taxon>Spiralia</taxon>
        <taxon>Gnathifera</taxon>
        <taxon>Rotifera</taxon>
        <taxon>Eurotatoria</taxon>
        <taxon>Bdelloidea</taxon>
        <taxon>Adinetida</taxon>
        <taxon>Adinetidae</taxon>
        <taxon>Adineta</taxon>
    </lineage>
</organism>
<protein>
    <submittedName>
        <fullName evidence="2">Uncharacterized protein</fullName>
    </submittedName>
</protein>
<dbReference type="EMBL" id="CAJOAZ010006330">
    <property type="protein sequence ID" value="CAF4130936.1"/>
    <property type="molecule type" value="Genomic_DNA"/>
</dbReference>
<accession>A0A819WRX0</accession>
<dbReference type="Proteomes" id="UP000663844">
    <property type="component" value="Unassembled WGS sequence"/>
</dbReference>
<evidence type="ECO:0000256" key="1">
    <source>
        <dbReference type="SAM" id="MobiDB-lite"/>
    </source>
</evidence>
<feature type="compositionally biased region" description="Acidic residues" evidence="1">
    <location>
        <begin position="38"/>
        <end position="49"/>
    </location>
</feature>
<comment type="caution">
    <text evidence="2">The sequence shown here is derived from an EMBL/GenBank/DDBJ whole genome shotgun (WGS) entry which is preliminary data.</text>
</comment>
<reference evidence="2" key="1">
    <citation type="submission" date="2021-02" db="EMBL/GenBank/DDBJ databases">
        <authorList>
            <person name="Nowell W R."/>
        </authorList>
    </citation>
    <scope>NUCLEOTIDE SEQUENCE</scope>
</reference>
<proteinExistence type="predicted"/>
<dbReference type="AlphaFoldDB" id="A0A819WRX0"/>
<sequence length="68" mass="7879">MSSSEDRYPNEDEVTLMPEIVSNPLSHHGGLNINYLEDINEEEEEEEEESPRSPSPKFMVLICRELDK</sequence>
<gene>
    <name evidence="2" type="ORF">OXD698_LOCUS37011</name>
</gene>
<evidence type="ECO:0000313" key="3">
    <source>
        <dbReference type="Proteomes" id="UP000663844"/>
    </source>
</evidence>
<feature type="region of interest" description="Disordered" evidence="1">
    <location>
        <begin position="22"/>
        <end position="60"/>
    </location>
</feature>
<evidence type="ECO:0000313" key="2">
    <source>
        <dbReference type="EMBL" id="CAF4130936.1"/>
    </source>
</evidence>